<dbReference type="KEGG" id="tlt:OCC_07179"/>
<accession>H3ZMB5</accession>
<dbReference type="PaxDb" id="523849-OCC_07179"/>
<dbReference type="SUPFAM" id="SSF160148">
    <property type="entry name" value="CPE0013-like"/>
    <property type="match status" value="1"/>
</dbReference>
<dbReference type="STRING" id="523849.OCC_07179"/>
<dbReference type="SUPFAM" id="SSF53706">
    <property type="entry name" value="Formate dehydrogenase/DMSO reductase, domains 1-3"/>
    <property type="match status" value="1"/>
</dbReference>
<dbReference type="Proteomes" id="UP000015502">
    <property type="component" value="Chromosome"/>
</dbReference>
<dbReference type="AlphaFoldDB" id="H3ZMB5"/>
<dbReference type="EMBL" id="CP006670">
    <property type="protein sequence ID" value="EHR78900.1"/>
    <property type="molecule type" value="Genomic_DNA"/>
</dbReference>
<name>H3ZMB5_THELN</name>
<evidence type="ECO:0000313" key="2">
    <source>
        <dbReference type="Proteomes" id="UP000015502"/>
    </source>
</evidence>
<dbReference type="InterPro" id="IPR012460">
    <property type="entry name" value="DUF1667"/>
</dbReference>
<protein>
    <submittedName>
        <fullName evidence="1">Molybdopterin oxidoreductase</fullName>
    </submittedName>
</protein>
<dbReference type="HOGENOM" id="CLU_148086_0_0_2"/>
<dbReference type="PANTHER" id="PTHR39450">
    <property type="entry name" value="MOLYBDOPTERIN OXIDOREDUCTASE, 4FE-4S CLUSTER-BINDING SUBUNIT"/>
    <property type="match status" value="1"/>
</dbReference>
<proteinExistence type="predicted"/>
<dbReference type="PANTHER" id="PTHR39450:SF1">
    <property type="entry name" value="DUF1667 DOMAIN-CONTAINING PROTEIN"/>
    <property type="match status" value="1"/>
</dbReference>
<keyword evidence="2" id="KW-1185">Reference proteome</keyword>
<evidence type="ECO:0000313" key="1">
    <source>
        <dbReference type="EMBL" id="EHR78900.1"/>
    </source>
</evidence>
<organism evidence="1 2">
    <name type="scientific">Thermococcus litoralis (strain ATCC 51850 / DSM 5473 / JCM 8560 / NS-C)</name>
    <dbReference type="NCBI Taxonomy" id="523849"/>
    <lineage>
        <taxon>Archaea</taxon>
        <taxon>Methanobacteriati</taxon>
        <taxon>Methanobacteriota</taxon>
        <taxon>Thermococci</taxon>
        <taxon>Thermococcales</taxon>
        <taxon>Thermococcaceae</taxon>
        <taxon>Thermococcus</taxon>
    </lineage>
</organism>
<sequence length="120" mass="13306">MRYKLTCIVCPMGCTVEVEVENGRVKEVSGHKCPRGKEWAIEEVISPKRVVMSVIKVKDGKLPTVSVKTDKPVPKDKIPELMKLLAKIEVKAPVEVGQVILEKPLNLDMKVVATREVDSA</sequence>
<dbReference type="InterPro" id="IPR036593">
    <property type="entry name" value="CPE0013-like_sf"/>
</dbReference>
<dbReference type="Gene3D" id="3.10.530.10">
    <property type="entry name" value="CPE0013-like"/>
    <property type="match status" value="1"/>
</dbReference>
<gene>
    <name evidence="1" type="ORF">OCC_07179</name>
</gene>
<dbReference type="Pfam" id="PF07892">
    <property type="entry name" value="DUF1667"/>
    <property type="match status" value="1"/>
</dbReference>
<reference evidence="1 2" key="1">
    <citation type="journal article" date="2012" name="J. Bacteriol.">
        <title>Genome sequence of the model hyperthermophilic archaeon Thermococcus litoralis NS-C.</title>
        <authorList>
            <person name="Gardner A.F."/>
            <person name="Kumar S."/>
            <person name="Perler F.B."/>
        </authorList>
    </citation>
    <scope>NUCLEOTIDE SEQUENCE [LARGE SCALE GENOMIC DNA]</scope>
    <source>
        <strain evidence="2">ATCC 51850 / DSM 5473 / JCM 8560 / NS-C</strain>
    </source>
</reference>